<dbReference type="GO" id="GO:0030077">
    <property type="term" value="C:plasma membrane light-harvesting complex"/>
    <property type="evidence" value="ECO:0007669"/>
    <property type="project" value="InterPro"/>
</dbReference>
<evidence type="ECO:0000313" key="2">
    <source>
        <dbReference type="Proteomes" id="UP000004699"/>
    </source>
</evidence>
<dbReference type="SUPFAM" id="SSF50346">
    <property type="entry name" value="PRC-barrel domain"/>
    <property type="match status" value="1"/>
</dbReference>
<dbReference type="HOGENOM" id="CLU_2936112_0_0_6"/>
<accession>B8KT34</accession>
<dbReference type="AlphaFoldDB" id="B8KT34"/>
<dbReference type="STRING" id="565045.NOR51B_516"/>
<sequence length="60" mass="6539">MARVKRNNTVVVNSIRGDQFAGVPKLANADQVTLQEEDKITAYYGGGTLYATPTRSEPLL</sequence>
<protein>
    <submittedName>
        <fullName evidence="1">Photosynthetic reaction center H-chain</fullName>
    </submittedName>
</protein>
<reference evidence="2" key="1">
    <citation type="journal article" date="2013" name="BMC Microbiol.">
        <title>Taxonomy and evolution of bacteriochlorophyll a-containing members of the OM60/NOR5 clade of marine gammaproteobacteria: description of Luminiphilus syltensis gen. nov., sp. nov., reclassification of Haliea rubra as Pseudohaliea rubra gen. nov., comb. nov., and emendation of Chromatocurvus halotolerans.</title>
        <authorList>
            <person name="Spring S."/>
            <person name="Riedel T."/>
            <person name="Sproer C."/>
            <person name="Yan S."/>
            <person name="Harder J."/>
            <person name="Fuchs B.M."/>
        </authorList>
    </citation>
    <scope>NUCLEOTIDE SEQUENCE [LARGE SCALE GENOMIC DNA]</scope>
    <source>
        <strain evidence="2">NOR51-B</strain>
    </source>
</reference>
<dbReference type="GO" id="GO:0019684">
    <property type="term" value="P:photosynthesis, light reaction"/>
    <property type="evidence" value="ECO:0007669"/>
    <property type="project" value="InterPro"/>
</dbReference>
<dbReference type="EMBL" id="DS999411">
    <property type="protein sequence ID" value="EED34578.1"/>
    <property type="molecule type" value="Genomic_DNA"/>
</dbReference>
<proteinExistence type="predicted"/>
<name>B8KT34_9GAMM</name>
<keyword evidence="2" id="KW-1185">Reference proteome</keyword>
<gene>
    <name evidence="1" type="ORF">NOR51B_516</name>
</gene>
<dbReference type="Gene3D" id="3.90.50.10">
    <property type="entry name" value="Photosynthetic Reaction Center, subunit H, domain 2"/>
    <property type="match status" value="1"/>
</dbReference>
<organism evidence="1 2">
    <name type="scientific">Luminiphilus syltensis NOR5-1B</name>
    <dbReference type="NCBI Taxonomy" id="565045"/>
    <lineage>
        <taxon>Bacteria</taxon>
        <taxon>Pseudomonadati</taxon>
        <taxon>Pseudomonadota</taxon>
        <taxon>Gammaproteobacteria</taxon>
        <taxon>Cellvibrionales</taxon>
        <taxon>Halieaceae</taxon>
        <taxon>Luminiphilus</taxon>
    </lineage>
</organism>
<dbReference type="InterPro" id="IPR014747">
    <property type="entry name" value="Bac_photo_RC_H_C"/>
</dbReference>
<evidence type="ECO:0000313" key="1">
    <source>
        <dbReference type="EMBL" id="EED34578.1"/>
    </source>
</evidence>
<dbReference type="Proteomes" id="UP000004699">
    <property type="component" value="Unassembled WGS sequence"/>
</dbReference>
<dbReference type="InterPro" id="IPR011033">
    <property type="entry name" value="PRC_barrel-like_sf"/>
</dbReference>
<dbReference type="eggNOG" id="COG3861">
    <property type="taxonomic scope" value="Bacteria"/>
</dbReference>